<proteinExistence type="predicted"/>
<name>A0ACC1T9K8_9APHY</name>
<dbReference type="EMBL" id="JANHOG010000266">
    <property type="protein sequence ID" value="KAJ3556153.1"/>
    <property type="molecule type" value="Genomic_DNA"/>
</dbReference>
<gene>
    <name evidence="1" type="ORF">NM688_g2186</name>
</gene>
<dbReference type="Proteomes" id="UP001148662">
    <property type="component" value="Unassembled WGS sequence"/>
</dbReference>
<accession>A0ACC1T9K8</accession>
<comment type="caution">
    <text evidence="1">The sequence shown here is derived from an EMBL/GenBank/DDBJ whole genome shotgun (WGS) entry which is preliminary data.</text>
</comment>
<keyword evidence="2" id="KW-1185">Reference proteome</keyword>
<reference evidence="1" key="1">
    <citation type="submission" date="2022-07" db="EMBL/GenBank/DDBJ databases">
        <title>Genome Sequence of Phlebia brevispora.</title>
        <authorList>
            <person name="Buettner E."/>
        </authorList>
    </citation>
    <scope>NUCLEOTIDE SEQUENCE</scope>
    <source>
        <strain evidence="1">MPL23</strain>
    </source>
</reference>
<evidence type="ECO:0000313" key="1">
    <source>
        <dbReference type="EMBL" id="KAJ3556153.1"/>
    </source>
</evidence>
<sequence length="1496" mass="162549">MPKHYCDYCDVFLTHDSASVRKAHNSGRNHLANVRDYYASLGHDKAQSIIDQITAAYESSGGPPPGGFGFGPQHLAPVQQFGGPPSMPYGGPPPPFGARPPFPPSMPPPGMMPPGAPPFPPPGMGPPGMPPFPPPGMPPFPSSSAPPGPGGPPGGPPGAQSAGNMPPFAPSGGNFPPGDQQGPPGGYQPTSESNTSGPPGAFAMAHETRVLACSLPSITFHSDIPQVSDEQTLEALRCAAQLLHKQQVVAFPTETVYGLGALALNTTAASRIYATKGRPPDNPLIVHVSSQAMLRRLLPPSYAMPKTYEILMRHFWPGPLTLLFPNEALVVPPIITANQATVAIRMPSHPVARALIAIADAPIAAPSANSSGKPSPTRAEHVLRDLGGKVDLILDGGPCGVGLESTVVDGLHPDGNIRILRPGGVTVEQIEKLLDEELDKGLPRPKVLVHRRDYRDEAMEQAPTTPGMKYRHYSPSVPVILMYTTPPPSPDSPRDSVPSFASSLKNRITASTTAKIGVLTPSDSSLIQALTGSPGIEWHLYALGPLAEPSVTAQRLFDGLLTLEKEGVDIILVEAIKEEREGLAVMNRVKKAAGESIWKDPRARPSCLKVPIGFWIVLELLANQYPQLPHSPFPYRTVESYSHRTTNTRFAYPGTLSLVAQPRPLSPQSSYWASLRLGRYMIEHDYIFFLSLSDLRSLRLPLSYFCRDMTSSSQDSLSPPGPSFAGPFTTVLDSLESLTPTTNSNELHPQSSSSSGTESFPSAEEASESVAIDPHWAGWMPPKDYVYERKTSRHDRDSISTTRSPNAFMLFRSWIIQKKLHDVDESQPDISRIAGNVWKSLPKVVLDAWHNHALRIKRQQGLSSPILKEDRQRSPNKKAKRRVSTSSSSGSGSSSLPRLPTKALGTPPFGGLVDFDVGRASSLDFRLGSSLTSVSPVAIDAAGSATPPDPPFLDPLLSNESPPRCPAPLSFLADILPALDPGQVLPDPGGLDVMPWTTSSSTLDGARLQPELVAVDCFTRLLEIAECSDLFPQTVELCMSSLLYLTLLRRRNRSRPPRLANYSTFRIRTFGNRRRDFRFLDLRSPDCSLFNTDSMPVKRRALTVDDLLRMQEDGPARKRLREDEDEPEGDESDYTDSDDDVPQLNGRRHVEEDEASGSENDSGSGDEDESDEEADEAEEEDGATFVQSTASDEKKFSSRISIAPRETLPLPRKPSITQPMKAASFESFSISTALLAALHKMSIRMPTEIQSACIPPLLQGEDCIGNAKTGSGKTIAFALPILQKLSLDPYGIFALVLTPTRELAFQISEQFAVLGAALNLKTAVIVGGMDSIAQAIELASRPHVVVATPGRLVDLMRSSSGEWDLSRVKFLVLDEADRLLTPSFAPELSYLFEAIPKERQTCLFTATWTPSVQAVADAPPKPGKQKPFIHRMTETIETVETLKQHYILVPSHVRESYLYHLLINPPESTVPLRRAPPEPAKNLKKLEKAKTHKKPL</sequence>
<evidence type="ECO:0000313" key="2">
    <source>
        <dbReference type="Proteomes" id="UP001148662"/>
    </source>
</evidence>
<organism evidence="1 2">
    <name type="scientific">Phlebia brevispora</name>
    <dbReference type="NCBI Taxonomy" id="194682"/>
    <lineage>
        <taxon>Eukaryota</taxon>
        <taxon>Fungi</taxon>
        <taxon>Dikarya</taxon>
        <taxon>Basidiomycota</taxon>
        <taxon>Agaricomycotina</taxon>
        <taxon>Agaricomycetes</taxon>
        <taxon>Polyporales</taxon>
        <taxon>Meruliaceae</taxon>
        <taxon>Phlebia</taxon>
    </lineage>
</organism>
<protein>
    <submittedName>
        <fullName evidence="1">Uncharacterized protein</fullName>
    </submittedName>
</protein>